<comment type="caution">
    <text evidence="2">The sequence shown here is derived from an EMBL/GenBank/DDBJ whole genome shotgun (WGS) entry which is preliminary data.</text>
</comment>
<evidence type="ECO:0000259" key="1">
    <source>
        <dbReference type="Pfam" id="PF10145"/>
    </source>
</evidence>
<name>X1JNF2_9ZZZZ</name>
<gene>
    <name evidence="2" type="ORF">S03H2_51191</name>
</gene>
<dbReference type="NCBIfam" id="TIGR01760">
    <property type="entry name" value="tape_meas_TP901"/>
    <property type="match status" value="1"/>
</dbReference>
<dbReference type="Pfam" id="PF10145">
    <property type="entry name" value="PhageMin_Tail"/>
    <property type="match status" value="1"/>
</dbReference>
<dbReference type="AlphaFoldDB" id="X1JNF2"/>
<dbReference type="InterPro" id="IPR010090">
    <property type="entry name" value="Phage_tape_meas"/>
</dbReference>
<accession>X1JNF2</accession>
<dbReference type="EMBL" id="BARU01032458">
    <property type="protein sequence ID" value="GAH71328.1"/>
    <property type="molecule type" value="Genomic_DNA"/>
</dbReference>
<feature type="domain" description="Phage tail tape measure protein" evidence="1">
    <location>
        <begin position="179"/>
        <end position="261"/>
    </location>
</feature>
<sequence>NLGQLSVDIVANIGNLQRGLSNATQLINRFTKQASRGVQTLGTGFQKTSQQVQTGAKFMGSQYNKFAVGMQDTGTKVAKVAETQAKQIGKVAKGVAQVGSSMRKTKPKMAEFEGGVLGIVGGLKKWIRFNLTWFATWRLMWLALGWIKAGVAAIVEFDTAITNLGAVTGATQEQLLKLEDTAREVGATTRFTAVETATAMVDLSKAGFSVSEVNEMIAGTAQLAIGTLSELTQATQLVATTLRTFSLQAADATMVANIFAA</sequence>
<proteinExistence type="predicted"/>
<reference evidence="2" key="1">
    <citation type="journal article" date="2014" name="Front. Microbiol.">
        <title>High frequency of phylogenetically diverse reductive dehalogenase-homologous genes in deep subseafloor sedimentary metagenomes.</title>
        <authorList>
            <person name="Kawai M."/>
            <person name="Futagami T."/>
            <person name="Toyoda A."/>
            <person name="Takaki Y."/>
            <person name="Nishi S."/>
            <person name="Hori S."/>
            <person name="Arai W."/>
            <person name="Tsubouchi T."/>
            <person name="Morono Y."/>
            <person name="Uchiyama I."/>
            <person name="Ito T."/>
            <person name="Fujiyama A."/>
            <person name="Inagaki F."/>
            <person name="Takami H."/>
        </authorList>
    </citation>
    <scope>NUCLEOTIDE SEQUENCE</scope>
    <source>
        <strain evidence="2">Expedition CK06-06</strain>
    </source>
</reference>
<feature type="non-terminal residue" evidence="2">
    <location>
        <position position="261"/>
    </location>
</feature>
<evidence type="ECO:0000313" key="2">
    <source>
        <dbReference type="EMBL" id="GAH71328.1"/>
    </source>
</evidence>
<organism evidence="2">
    <name type="scientific">marine sediment metagenome</name>
    <dbReference type="NCBI Taxonomy" id="412755"/>
    <lineage>
        <taxon>unclassified sequences</taxon>
        <taxon>metagenomes</taxon>
        <taxon>ecological metagenomes</taxon>
    </lineage>
</organism>
<protein>
    <recommendedName>
        <fullName evidence="1">Phage tail tape measure protein domain-containing protein</fullName>
    </recommendedName>
</protein>
<feature type="non-terminal residue" evidence="2">
    <location>
        <position position="1"/>
    </location>
</feature>